<dbReference type="HAMAP" id="MF_00044">
    <property type="entry name" value="Asp_tRNA_synth_type1"/>
    <property type="match status" value="1"/>
</dbReference>
<dbReference type="GO" id="GO:0004815">
    <property type="term" value="F:aspartate-tRNA ligase activity"/>
    <property type="evidence" value="ECO:0007669"/>
    <property type="project" value="UniProtKB-UniRule"/>
</dbReference>
<keyword evidence="6 7" id="KW-0030">Aminoacyl-tRNA synthetase</keyword>
<dbReference type="SUPFAM" id="SSF55681">
    <property type="entry name" value="Class II aaRS and biotin synthetases"/>
    <property type="match status" value="1"/>
</dbReference>
<organism evidence="9 10">
    <name type="scientific">Levilactobacillus brevis KB290</name>
    <dbReference type="NCBI Taxonomy" id="1001583"/>
    <lineage>
        <taxon>Bacteria</taxon>
        <taxon>Bacillati</taxon>
        <taxon>Bacillota</taxon>
        <taxon>Bacilli</taxon>
        <taxon>Lactobacillales</taxon>
        <taxon>Lactobacillaceae</taxon>
        <taxon>Levilactobacillus</taxon>
    </lineage>
</organism>
<dbReference type="InterPro" id="IPR002312">
    <property type="entry name" value="Asp/Asn-tRNA-synth_IIb"/>
</dbReference>
<keyword evidence="2 7" id="KW-0436">Ligase</keyword>
<dbReference type="InterPro" id="IPR047090">
    <property type="entry name" value="AspRS_core"/>
</dbReference>
<evidence type="ECO:0000256" key="2">
    <source>
        <dbReference type="ARBA" id="ARBA00022598"/>
    </source>
</evidence>
<dbReference type="Gene3D" id="2.40.50.140">
    <property type="entry name" value="Nucleic acid-binding proteins"/>
    <property type="match status" value="1"/>
</dbReference>
<dbReference type="PANTHER" id="PTHR22594:SF5">
    <property type="entry name" value="ASPARTATE--TRNA LIGASE, MITOCHONDRIAL"/>
    <property type="match status" value="1"/>
</dbReference>
<dbReference type="PANTHER" id="PTHR22594">
    <property type="entry name" value="ASPARTYL/LYSYL-TRNA SYNTHETASE"/>
    <property type="match status" value="1"/>
</dbReference>
<comment type="function">
    <text evidence="7">Catalyzes the attachment of L-aspartate to tRNA(Asp) in a two-step reaction: L-aspartate is first activated by ATP to form Asp-AMP and then transferred to the acceptor end of tRNA(Asp).</text>
</comment>
<dbReference type="InterPro" id="IPR004115">
    <property type="entry name" value="GAD-like_sf"/>
</dbReference>
<evidence type="ECO:0000256" key="5">
    <source>
        <dbReference type="ARBA" id="ARBA00022917"/>
    </source>
</evidence>
<sequence length="631" mass="71766">MKKSACHWLIFIKISKMSSQLNLRQNKRGRVMEKNLKRTTYAGLVDEAYLDQTVVLKGWVQKRRDLGSLIFIDLRDREGIVQLVFSEEYSQAALAVADQLRNEYVIEVQGQVVARADKEVNADMRTGKVEVRVTGINLLNKSKALPFDIKDDLNASDELRLQYRYLDLRRPEMQRAIRLRNRIIQSVHSYFDNNGFIDIETPNLTKSTPEGARDYLVPSRIYPGHFYALPQSPQLFKQLLMGSGFDRYYQIARCFRDEDLRGDRQPEFTQIDLETSFLTAEEIQDLTEGLIAKVMKDTLNVDVKLPFQRMDWDDSMARYGTDQPDVRFGMELKDLSEMMADTDFKVFSGAVANGGQVKAIAVPGGADLYSRKDLDKYGKYIERFGAKGLAWLKVTDDGFSGPIAKFFKEGDWFDQITAATDAKSGDLLLFAADSKRVVAQTLGYLRVAIAKEQDMIDENKWAFLWIVNWPLFDYDVDLERWVPAHHPFTMPAEGDAHYLNDGEDPHKAYAQSYDIILNGLELGGGSIRIHTRELQMKMLKALGFTPERAESQFGFLLKALDYGFPPHGGLAIGLDRFARLLAKRDNIRDVIAFPKNSKATEPMTEAPTTVADKQLLDLDLLIAKKDAPTED</sequence>
<feature type="binding site" evidence="7">
    <location>
        <position position="521"/>
    </location>
    <ligand>
        <name>ATP</name>
        <dbReference type="ChEBI" id="CHEBI:30616"/>
    </ligand>
</feature>
<reference evidence="9 10" key="1">
    <citation type="journal article" date="2013" name="PLoS ONE">
        <title>Genomic Analysis by Deep Sequencing of the Probiotic Lactobacillus brevis KB290 Harboring Nine Plasmids Reveals Genomic Stability.</title>
        <authorList>
            <person name="Fukao M."/>
            <person name="Oshima K."/>
            <person name="Morita H."/>
            <person name="Toh H."/>
            <person name="Suda W."/>
            <person name="Kim S.W."/>
            <person name="Suzuki S."/>
            <person name="Yakabe T."/>
            <person name="Hattori M."/>
            <person name="Yajima N."/>
        </authorList>
    </citation>
    <scope>NUCLEOTIDE SEQUENCE [LARGE SCALE GENOMIC DNA]</scope>
    <source>
        <strain evidence="9 10">KB290</strain>
    </source>
</reference>
<dbReference type="GO" id="GO:0016740">
    <property type="term" value="F:transferase activity"/>
    <property type="evidence" value="ECO:0007669"/>
    <property type="project" value="UniProtKB-ARBA"/>
</dbReference>
<keyword evidence="3 7" id="KW-0547">Nucleotide-binding</keyword>
<dbReference type="EC" id="6.1.1.12" evidence="7"/>
<dbReference type="InterPro" id="IPR029351">
    <property type="entry name" value="GAD_dom"/>
</dbReference>
<dbReference type="GO" id="GO:0005737">
    <property type="term" value="C:cytoplasm"/>
    <property type="evidence" value="ECO:0007669"/>
    <property type="project" value="UniProtKB-SubCell"/>
</dbReference>
<comment type="catalytic activity">
    <reaction evidence="7">
        <text>tRNA(Asp) + L-aspartate + ATP = L-aspartyl-tRNA(Asp) + AMP + diphosphate</text>
        <dbReference type="Rhea" id="RHEA:19649"/>
        <dbReference type="Rhea" id="RHEA-COMP:9660"/>
        <dbReference type="Rhea" id="RHEA-COMP:9678"/>
        <dbReference type="ChEBI" id="CHEBI:29991"/>
        <dbReference type="ChEBI" id="CHEBI:30616"/>
        <dbReference type="ChEBI" id="CHEBI:33019"/>
        <dbReference type="ChEBI" id="CHEBI:78442"/>
        <dbReference type="ChEBI" id="CHEBI:78516"/>
        <dbReference type="ChEBI" id="CHEBI:456215"/>
        <dbReference type="EC" id="6.1.1.12"/>
    </reaction>
</comment>
<dbReference type="HOGENOM" id="CLU_014330_3_2_9"/>
<dbReference type="KEGG" id="lbk:LVISKB_1243"/>
<evidence type="ECO:0000256" key="3">
    <source>
        <dbReference type="ARBA" id="ARBA00022741"/>
    </source>
</evidence>
<dbReference type="Pfam" id="PF00152">
    <property type="entry name" value="tRNA-synt_2"/>
    <property type="match status" value="1"/>
</dbReference>
<dbReference type="Gene3D" id="3.30.1360.30">
    <property type="entry name" value="GAD-like domain"/>
    <property type="match status" value="1"/>
</dbReference>
<feature type="binding site" evidence="7">
    <location>
        <position position="265"/>
    </location>
    <ligand>
        <name>ATP</name>
        <dbReference type="ChEBI" id="CHEBI:30616"/>
    </ligand>
</feature>
<dbReference type="Proteomes" id="UP000012042">
    <property type="component" value="Chromosome"/>
</dbReference>
<evidence type="ECO:0000313" key="10">
    <source>
        <dbReference type="Proteomes" id="UP000012042"/>
    </source>
</evidence>
<keyword evidence="4 7" id="KW-0067">ATP-binding</keyword>
<feature type="binding site" evidence="7">
    <location>
        <begin position="256"/>
        <end position="258"/>
    </location>
    <ligand>
        <name>ATP</name>
        <dbReference type="ChEBI" id="CHEBI:30616"/>
    </ligand>
</feature>
<comment type="similarity">
    <text evidence="1 7">Belongs to the class-II aminoacyl-tRNA synthetase family. Type 1 subfamily.</text>
</comment>
<dbReference type="EMBL" id="AP012167">
    <property type="protein sequence ID" value="BAN06878.1"/>
    <property type="molecule type" value="Genomic_DNA"/>
</dbReference>
<comment type="subcellular location">
    <subcellularLocation>
        <location evidence="7">Cytoplasm</location>
    </subcellularLocation>
</comment>
<gene>
    <name evidence="7" type="primary">aspS</name>
    <name evidence="9" type="ORF">LVISKB_1243</name>
</gene>
<feature type="binding site" evidence="7">
    <location>
        <position position="256"/>
    </location>
    <ligand>
        <name>L-aspartate</name>
        <dbReference type="ChEBI" id="CHEBI:29991"/>
    </ligand>
</feature>
<evidence type="ECO:0000256" key="4">
    <source>
        <dbReference type="ARBA" id="ARBA00022840"/>
    </source>
</evidence>
<evidence type="ECO:0000256" key="7">
    <source>
        <dbReference type="HAMAP-Rule" id="MF_00044"/>
    </source>
</evidence>
<keyword evidence="7" id="KW-0963">Cytoplasm</keyword>
<dbReference type="PROSITE" id="PS50862">
    <property type="entry name" value="AA_TRNA_LIGASE_II"/>
    <property type="match status" value="1"/>
</dbReference>
<dbReference type="GO" id="GO:0005524">
    <property type="term" value="F:ATP binding"/>
    <property type="evidence" value="ECO:0007669"/>
    <property type="project" value="UniProtKB-UniRule"/>
</dbReference>
<dbReference type="PATRIC" id="fig|1001583.3.peg.1230"/>
<dbReference type="Pfam" id="PF01336">
    <property type="entry name" value="tRNA_anti-codon"/>
    <property type="match status" value="1"/>
</dbReference>
<dbReference type="GO" id="GO:0003676">
    <property type="term" value="F:nucleic acid binding"/>
    <property type="evidence" value="ECO:0007669"/>
    <property type="project" value="InterPro"/>
</dbReference>
<dbReference type="PRINTS" id="PR01042">
    <property type="entry name" value="TRNASYNTHASP"/>
</dbReference>
<feature type="binding site" evidence="7">
    <location>
        <position position="528"/>
    </location>
    <ligand>
        <name>L-aspartate</name>
        <dbReference type="ChEBI" id="CHEBI:29991"/>
    </ligand>
</feature>
<evidence type="ECO:0000313" key="9">
    <source>
        <dbReference type="EMBL" id="BAN06878.1"/>
    </source>
</evidence>
<dbReference type="InterPro" id="IPR006195">
    <property type="entry name" value="aa-tRNA-synth_II"/>
</dbReference>
<evidence type="ECO:0000259" key="8">
    <source>
        <dbReference type="PROSITE" id="PS50862"/>
    </source>
</evidence>
<name>M5ADH3_LEVBR</name>
<dbReference type="SUPFAM" id="SSF55261">
    <property type="entry name" value="GAD domain-like"/>
    <property type="match status" value="1"/>
</dbReference>
<keyword evidence="5 7" id="KW-0648">Protein biosynthesis</keyword>
<dbReference type="InterPro" id="IPR012340">
    <property type="entry name" value="NA-bd_OB-fold"/>
</dbReference>
<proteinExistence type="inferred from homology"/>
<comment type="caution">
    <text evidence="7">Lacks conserved residue(s) required for the propagation of feature annotation.</text>
</comment>
<dbReference type="InterPro" id="IPR045864">
    <property type="entry name" value="aa-tRNA-synth_II/BPL/LPL"/>
</dbReference>
<evidence type="ECO:0000256" key="1">
    <source>
        <dbReference type="ARBA" id="ARBA00006303"/>
    </source>
</evidence>
<dbReference type="CDD" id="cd04317">
    <property type="entry name" value="EcAspRS_like_N"/>
    <property type="match status" value="1"/>
</dbReference>
<dbReference type="Gene3D" id="3.30.930.10">
    <property type="entry name" value="Bira Bifunctional Protein, Domain 2"/>
    <property type="match status" value="1"/>
</dbReference>
<dbReference type="SUPFAM" id="SSF50249">
    <property type="entry name" value="Nucleic acid-binding proteins"/>
    <property type="match status" value="1"/>
</dbReference>
<feature type="region of interest" description="Aspartate" evidence="7">
    <location>
        <begin position="234"/>
        <end position="237"/>
    </location>
</feature>
<dbReference type="GO" id="GO:0006422">
    <property type="term" value="P:aspartyl-tRNA aminoacylation"/>
    <property type="evidence" value="ECO:0007669"/>
    <property type="project" value="UniProtKB-UniRule"/>
</dbReference>
<dbReference type="NCBIfam" id="TIGR00459">
    <property type="entry name" value="aspS_bact"/>
    <property type="match status" value="1"/>
</dbReference>
<dbReference type="InterPro" id="IPR004364">
    <property type="entry name" value="Aa-tRNA-synt_II"/>
</dbReference>
<accession>M5ADH3</accession>
<feature type="binding site" evidence="7">
    <location>
        <begin position="573"/>
        <end position="576"/>
    </location>
    <ligand>
        <name>ATP</name>
        <dbReference type="ChEBI" id="CHEBI:30616"/>
    </ligand>
</feature>
<dbReference type="CDD" id="cd00777">
    <property type="entry name" value="AspRS_core"/>
    <property type="match status" value="1"/>
</dbReference>
<comment type="subunit">
    <text evidence="7">Homodimer.</text>
</comment>
<dbReference type="AlphaFoldDB" id="M5ADH3"/>
<dbReference type="InterPro" id="IPR004524">
    <property type="entry name" value="Asp-tRNA-ligase_1"/>
</dbReference>
<feature type="binding site" evidence="7">
    <location>
        <position position="210"/>
    </location>
    <ligand>
        <name>L-aspartate</name>
        <dbReference type="ChEBI" id="CHEBI:29991"/>
    </ligand>
</feature>
<dbReference type="InterPro" id="IPR047089">
    <property type="entry name" value="Asp-tRNA-ligase_1_N"/>
</dbReference>
<feature type="domain" description="Aminoacyl-transfer RNA synthetases class-II family profile" evidence="8">
    <location>
        <begin position="177"/>
        <end position="602"/>
    </location>
</feature>
<protein>
    <recommendedName>
        <fullName evidence="7">Aspartate--tRNA ligase</fullName>
        <ecNumber evidence="7">6.1.1.12</ecNumber>
    </recommendedName>
    <alternativeName>
        <fullName evidence="7">Aspartyl-tRNA synthetase</fullName>
        <shortName evidence="7">AspRS</shortName>
    </alternativeName>
</protein>
<evidence type="ECO:0000256" key="6">
    <source>
        <dbReference type="ARBA" id="ARBA00023146"/>
    </source>
</evidence>
<dbReference type="InterPro" id="IPR004365">
    <property type="entry name" value="NA-bd_OB_tRNA"/>
</dbReference>
<dbReference type="NCBIfam" id="NF001750">
    <property type="entry name" value="PRK00476.1"/>
    <property type="match status" value="1"/>
</dbReference>
<dbReference type="Pfam" id="PF02938">
    <property type="entry name" value="GAD"/>
    <property type="match status" value="1"/>
</dbReference>
<feature type="binding site" evidence="7">
    <location>
        <position position="485"/>
    </location>
    <ligand>
        <name>L-aspartate</name>
        <dbReference type="ChEBI" id="CHEBI:29991"/>
    </ligand>
</feature>
<dbReference type="GO" id="GO:0140096">
    <property type="term" value="F:catalytic activity, acting on a protein"/>
    <property type="evidence" value="ECO:0007669"/>
    <property type="project" value="UniProtKB-ARBA"/>
</dbReference>